<dbReference type="PANTHER" id="PTHR24223:SF345">
    <property type="entry name" value="ABC MULTIDRUG TRANSPORTER (EUROFUNG)"/>
    <property type="match status" value="1"/>
</dbReference>
<evidence type="ECO:0000256" key="2">
    <source>
        <dbReference type="ARBA" id="ARBA00022448"/>
    </source>
</evidence>
<dbReference type="EMBL" id="MU006327">
    <property type="protein sequence ID" value="KAF2847228.1"/>
    <property type="molecule type" value="Genomic_DNA"/>
</dbReference>
<dbReference type="GO" id="GO:0016887">
    <property type="term" value="F:ATP hydrolysis activity"/>
    <property type="evidence" value="ECO:0007669"/>
    <property type="project" value="InterPro"/>
</dbReference>
<dbReference type="CDD" id="cd03250">
    <property type="entry name" value="ABCC_MRP_domain1"/>
    <property type="match status" value="1"/>
</dbReference>
<feature type="domain" description="ABC transmembrane type-1" evidence="10">
    <location>
        <begin position="867"/>
        <end position="1144"/>
    </location>
</feature>
<feature type="transmembrane region" description="Helical" evidence="8">
    <location>
        <begin position="1003"/>
        <end position="1023"/>
    </location>
</feature>
<dbReference type="InterPro" id="IPR003439">
    <property type="entry name" value="ABC_transporter-like_ATP-bd"/>
</dbReference>
<keyword evidence="3 8" id="KW-0812">Transmembrane</keyword>
<dbReference type="InterPro" id="IPR011527">
    <property type="entry name" value="ABC1_TM_dom"/>
</dbReference>
<evidence type="ECO:0000256" key="4">
    <source>
        <dbReference type="ARBA" id="ARBA00022741"/>
    </source>
</evidence>
<evidence type="ECO:0000256" key="7">
    <source>
        <dbReference type="ARBA" id="ARBA00023136"/>
    </source>
</evidence>
<evidence type="ECO:0000256" key="3">
    <source>
        <dbReference type="ARBA" id="ARBA00022692"/>
    </source>
</evidence>
<keyword evidence="2" id="KW-0813">Transport</keyword>
<dbReference type="InterPro" id="IPR027417">
    <property type="entry name" value="P-loop_NTPase"/>
</dbReference>
<feature type="transmembrane region" description="Helical" evidence="8">
    <location>
        <begin position="61"/>
        <end position="81"/>
    </location>
</feature>
<dbReference type="GO" id="GO:0005524">
    <property type="term" value="F:ATP binding"/>
    <property type="evidence" value="ECO:0007669"/>
    <property type="project" value="UniProtKB-KW"/>
</dbReference>
<feature type="transmembrane region" description="Helical" evidence="8">
    <location>
        <begin position="907"/>
        <end position="931"/>
    </location>
</feature>
<dbReference type="CDD" id="cd18580">
    <property type="entry name" value="ABC_6TM_ABCC_D2"/>
    <property type="match status" value="1"/>
</dbReference>
<evidence type="ECO:0000313" key="11">
    <source>
        <dbReference type="EMBL" id="KAF2847228.1"/>
    </source>
</evidence>
<feature type="domain" description="ABC transporter" evidence="9">
    <location>
        <begin position="574"/>
        <end position="806"/>
    </location>
</feature>
<dbReference type="PROSITE" id="PS00211">
    <property type="entry name" value="ABC_TRANSPORTER_1"/>
    <property type="match status" value="2"/>
</dbReference>
<feature type="transmembrane region" description="Helical" evidence="8">
    <location>
        <begin position="268"/>
        <end position="289"/>
    </location>
</feature>
<dbReference type="PROSITE" id="PS50929">
    <property type="entry name" value="ABC_TM1F"/>
    <property type="match status" value="2"/>
</dbReference>
<dbReference type="Pfam" id="PF00005">
    <property type="entry name" value="ABC_tran"/>
    <property type="match status" value="2"/>
</dbReference>
<dbReference type="FunFam" id="1.20.1560.10:FF:000066">
    <property type="entry name" value="ABC multidrug transporter (Eurofung)"/>
    <property type="match status" value="1"/>
</dbReference>
<dbReference type="SUPFAM" id="SSF52540">
    <property type="entry name" value="P-loop containing nucleoside triphosphate hydrolases"/>
    <property type="match status" value="2"/>
</dbReference>
<keyword evidence="6 8" id="KW-1133">Transmembrane helix</keyword>
<comment type="subcellular location">
    <subcellularLocation>
        <location evidence="1">Membrane</location>
        <topology evidence="1">Multi-pass membrane protein</topology>
    </subcellularLocation>
</comment>
<dbReference type="InterPro" id="IPR003593">
    <property type="entry name" value="AAA+_ATPase"/>
</dbReference>
<dbReference type="InterPro" id="IPR044726">
    <property type="entry name" value="ABCC_6TM_D2"/>
</dbReference>
<keyword evidence="12" id="KW-1185">Reference proteome</keyword>
<accession>A0A6A7AYJ5</accession>
<keyword evidence="4" id="KW-0547">Nucleotide-binding</keyword>
<gene>
    <name evidence="11" type="ORF">T440DRAFT_430942</name>
</gene>
<reference evidence="11" key="1">
    <citation type="submission" date="2020-01" db="EMBL/GenBank/DDBJ databases">
        <authorList>
            <consortium name="DOE Joint Genome Institute"/>
            <person name="Haridas S."/>
            <person name="Albert R."/>
            <person name="Binder M."/>
            <person name="Bloem J."/>
            <person name="Labutti K."/>
            <person name="Salamov A."/>
            <person name="Andreopoulos B."/>
            <person name="Baker S.E."/>
            <person name="Barry K."/>
            <person name="Bills G."/>
            <person name="Bluhm B.H."/>
            <person name="Cannon C."/>
            <person name="Castanera R."/>
            <person name="Culley D.E."/>
            <person name="Daum C."/>
            <person name="Ezra D."/>
            <person name="Gonzalez J.B."/>
            <person name="Henrissat B."/>
            <person name="Kuo A."/>
            <person name="Liang C."/>
            <person name="Lipzen A."/>
            <person name="Lutzoni F."/>
            <person name="Magnuson J."/>
            <person name="Mondo S."/>
            <person name="Nolan M."/>
            <person name="Ohm R."/>
            <person name="Pangilinan J."/>
            <person name="Park H.-J."/>
            <person name="Ramirez L."/>
            <person name="Alfaro M."/>
            <person name="Sun H."/>
            <person name="Tritt A."/>
            <person name="Yoshinaga Y."/>
            <person name="Zwiers L.-H."/>
            <person name="Turgeon B.G."/>
            <person name="Goodwin S.B."/>
            <person name="Spatafora J.W."/>
            <person name="Crous P.W."/>
            <person name="Grigoriev I.V."/>
        </authorList>
    </citation>
    <scope>NUCLEOTIDE SEQUENCE</scope>
    <source>
        <strain evidence="11">IPT5</strain>
    </source>
</reference>
<evidence type="ECO:0000259" key="9">
    <source>
        <dbReference type="PROSITE" id="PS50893"/>
    </source>
</evidence>
<dbReference type="GO" id="GO:0140359">
    <property type="term" value="F:ABC-type transporter activity"/>
    <property type="evidence" value="ECO:0007669"/>
    <property type="project" value="InterPro"/>
</dbReference>
<dbReference type="Pfam" id="PF24357">
    <property type="entry name" value="TMD0_ABC"/>
    <property type="match status" value="1"/>
</dbReference>
<dbReference type="SUPFAM" id="SSF90123">
    <property type="entry name" value="ABC transporter transmembrane region"/>
    <property type="match status" value="2"/>
</dbReference>
<keyword evidence="7 8" id="KW-0472">Membrane</keyword>
<dbReference type="InterPro" id="IPR050173">
    <property type="entry name" value="ABC_transporter_C-like"/>
</dbReference>
<protein>
    <submittedName>
        <fullName evidence="11">ABC multidrug transporter</fullName>
    </submittedName>
</protein>
<dbReference type="SMART" id="SM00382">
    <property type="entry name" value="AAA"/>
    <property type="match status" value="2"/>
</dbReference>
<feature type="transmembrane region" description="Helical" evidence="8">
    <location>
        <begin position="93"/>
        <end position="113"/>
    </location>
</feature>
<dbReference type="PANTHER" id="PTHR24223">
    <property type="entry name" value="ATP-BINDING CASSETTE SUB-FAMILY C"/>
    <property type="match status" value="1"/>
</dbReference>
<dbReference type="InterPro" id="IPR056227">
    <property type="entry name" value="TMD0_ABC"/>
</dbReference>
<dbReference type="FunFam" id="1.20.1560.10:FF:000055">
    <property type="entry name" value="ABC multidrug transporter (Eurofung)"/>
    <property type="match status" value="1"/>
</dbReference>
<name>A0A6A7AYJ5_9PLEO</name>
<dbReference type="InterPro" id="IPR017871">
    <property type="entry name" value="ABC_transporter-like_CS"/>
</dbReference>
<keyword evidence="5" id="KW-0067">ATP-binding</keyword>
<dbReference type="Gene3D" id="1.20.1560.10">
    <property type="entry name" value="ABC transporter type 1, transmembrane domain"/>
    <property type="match status" value="2"/>
</dbReference>
<dbReference type="GO" id="GO:0016020">
    <property type="term" value="C:membrane"/>
    <property type="evidence" value="ECO:0007669"/>
    <property type="project" value="UniProtKB-SubCell"/>
</dbReference>
<feature type="transmembrane region" description="Helical" evidence="8">
    <location>
        <begin position="1088"/>
        <end position="1109"/>
    </location>
</feature>
<dbReference type="Pfam" id="PF00664">
    <property type="entry name" value="ABC_membrane"/>
    <property type="match status" value="1"/>
</dbReference>
<evidence type="ECO:0000256" key="6">
    <source>
        <dbReference type="ARBA" id="ARBA00022989"/>
    </source>
</evidence>
<evidence type="ECO:0000256" key="1">
    <source>
        <dbReference type="ARBA" id="ARBA00004141"/>
    </source>
</evidence>
<evidence type="ECO:0000313" key="12">
    <source>
        <dbReference type="Proteomes" id="UP000799423"/>
    </source>
</evidence>
<evidence type="ECO:0000259" key="10">
    <source>
        <dbReference type="PROSITE" id="PS50929"/>
    </source>
</evidence>
<proteinExistence type="predicted"/>
<feature type="domain" description="ABC transporter" evidence="9">
    <location>
        <begin position="1181"/>
        <end position="1433"/>
    </location>
</feature>
<feature type="transmembrane region" description="Helical" evidence="8">
    <location>
        <begin position="27"/>
        <end position="49"/>
    </location>
</feature>
<feature type="transmembrane region" description="Helical" evidence="8">
    <location>
        <begin position="309"/>
        <end position="330"/>
    </location>
</feature>
<sequence>MPFTTDGAALLQLDGKSFDFNLQFEQLFFSVLPSALFIVASLWHTLWTARKPKIVHAPTFLYVKLAALTTYSCLVLAILVLTATDHAHLSTMFMAAAVLKFIVALLMMSLSAIDHSRNPRPSTLLTTYLSISLLLDAAQSRTLFLTSTSHSERIYSGTFCASTALKVGLLVLEGWQKGSWVRWTNDEKQHSPEETSGIFSLSVFFWLHKLFLTGYQTILTVDTLFPLDSALDAEVLHTRFSRRLNYTKLEGDKFGLVKVLARTLTVPLLLPVAPRLALLGFTLCQPFFFEALLNYLAQPILDPNIGYGLIGASFCIYTGIALSMALTWYFHHRLRVMMRSILVPEIFIKATEARIGSGDGNTPLTLMSTDMERIRVGFRTLHELWACVIQVAIAAWMLYKRLGVAFVAPISLVIVCFVCLGILVNVTGDSQRSWMSAVQTRVGLTATVIANMKSLKISGLYVTVGDFVQNLRVSELAAGARYRRIFIAAAILGFIPLLIGPPLIFAFAQRTLSNSSIFTSLSFLALMTSPLLQVFQAVPEIVSGFACLGRIQAFLEKESRHDYRQLLVDRDGSHEVELIVKQGSFGWEAEKFVLQNLNFSLARSSLTMVVGPVGSGKSTLCKALLGEMPVTKGLVAVRTHHRHVAYGDQTAFLFNGSVRENIVGHSVFEPARYAEVLYATALTYDIERFVQGDKTNVGSDGVTLSGGQRQRVSLARALYLQTDMLILDDVFSGLDAETEKHVFDKVFGPGGLVRHRKTTVLLCTNNLRQLPVADHIIVLKDGGVLAQGDYDQLSESQRFHQAAMPQNPAITTATEIGSKTQSFELTAIKTTKQASLVTGADDARQIGDRMVYKHYIQSMGITLAVCSGIFATFWGFFTTFPTIWLTFWAKAMKSTNQAHTDNFYVGIYGLLQTSALIALFLLGIAILITSVKKAGANIHRKALDTMIRAPLSFFTTTDTGVTTNLFSQDLNLIDTELPDATINTLITLAQAVGQMAVMLTSSAYLAISYPFLGALLYVLQRFYLRTSRQMRMLDLEAKSPLYTHFLDTVKGITTLRAFGFIPEDKVRNARLIESSQRPSYLLLIIQEWLNFVLNVVVMIMAVLLTTLAVRLHASSGFAGASLYSLLTLAENLSGIVISWTRLETSLGAMARFNTFNESITSEDMDHEKIIPDESWPAHGTITLNEVSASYGVQEKADGTLNLALRKVNLVVRSREKVAICGRTGSGKSTLVGLLLKLINPLGEPEDSITIDGTPLSNVDRYSLRQRIIAVPQEAVFLPDGCTIQENLDPLSISTAEECEQVLSIIGLWEFVVQRGGLSVGMQASTLSAGQRQLLSVGRALLRQRYRARQHKALGGILLLDEVSSSVDADTERVMQDIIRNEFKDYTVLAVSHRLDMIMDFDRVVVMDTGEIVEVGNPVELAKASRSRFAGLVRAANEG</sequence>
<dbReference type="OrthoDB" id="6500128at2759"/>
<dbReference type="Gene3D" id="3.40.50.300">
    <property type="entry name" value="P-loop containing nucleotide triphosphate hydrolases"/>
    <property type="match status" value="2"/>
</dbReference>
<feature type="domain" description="ABC transmembrane type-1" evidence="10">
    <location>
        <begin position="276"/>
        <end position="543"/>
    </location>
</feature>
<feature type="transmembrane region" description="Helical" evidence="8">
    <location>
        <begin position="381"/>
        <end position="399"/>
    </location>
</feature>
<feature type="transmembrane region" description="Helical" evidence="8">
    <location>
        <begin position="859"/>
        <end position="887"/>
    </location>
</feature>
<organism evidence="11 12">
    <name type="scientific">Plenodomus tracheiphilus IPT5</name>
    <dbReference type="NCBI Taxonomy" id="1408161"/>
    <lineage>
        <taxon>Eukaryota</taxon>
        <taxon>Fungi</taxon>
        <taxon>Dikarya</taxon>
        <taxon>Ascomycota</taxon>
        <taxon>Pezizomycotina</taxon>
        <taxon>Dothideomycetes</taxon>
        <taxon>Pleosporomycetidae</taxon>
        <taxon>Pleosporales</taxon>
        <taxon>Pleosporineae</taxon>
        <taxon>Leptosphaeriaceae</taxon>
        <taxon>Plenodomus</taxon>
    </lineage>
</organism>
<dbReference type="Proteomes" id="UP000799423">
    <property type="component" value="Unassembled WGS sequence"/>
</dbReference>
<dbReference type="PROSITE" id="PS50893">
    <property type="entry name" value="ABC_TRANSPORTER_2"/>
    <property type="match status" value="2"/>
</dbReference>
<evidence type="ECO:0000256" key="5">
    <source>
        <dbReference type="ARBA" id="ARBA00022840"/>
    </source>
</evidence>
<dbReference type="InterPro" id="IPR036640">
    <property type="entry name" value="ABC1_TM_sf"/>
</dbReference>
<evidence type="ECO:0000256" key="8">
    <source>
        <dbReference type="SAM" id="Phobius"/>
    </source>
</evidence>
<feature type="transmembrane region" description="Helical" evidence="8">
    <location>
        <begin position="405"/>
        <end position="426"/>
    </location>
</feature>
<feature type="transmembrane region" description="Helical" evidence="8">
    <location>
        <begin position="485"/>
        <end position="505"/>
    </location>
</feature>